<keyword evidence="3" id="KW-1185">Reference proteome</keyword>
<evidence type="ECO:0000256" key="1">
    <source>
        <dbReference type="SAM" id="MobiDB-lite"/>
    </source>
</evidence>
<gene>
    <name evidence="2" type="ORF">RRG08_025580</name>
</gene>
<dbReference type="AlphaFoldDB" id="A0AAE0YEB5"/>
<dbReference type="EMBL" id="JAWDGP010006345">
    <property type="protein sequence ID" value="KAK3742633.1"/>
    <property type="molecule type" value="Genomic_DNA"/>
</dbReference>
<reference evidence="2" key="1">
    <citation type="journal article" date="2023" name="G3 (Bethesda)">
        <title>A reference genome for the long-term kleptoplast-retaining sea slug Elysia crispata morphotype clarki.</title>
        <authorList>
            <person name="Eastman K.E."/>
            <person name="Pendleton A.L."/>
            <person name="Shaikh M.A."/>
            <person name="Suttiyut T."/>
            <person name="Ogas R."/>
            <person name="Tomko P."/>
            <person name="Gavelis G."/>
            <person name="Widhalm J.R."/>
            <person name="Wisecaver J.H."/>
        </authorList>
    </citation>
    <scope>NUCLEOTIDE SEQUENCE</scope>
    <source>
        <strain evidence="2">ECLA1</strain>
    </source>
</reference>
<proteinExistence type="predicted"/>
<dbReference type="Proteomes" id="UP001283361">
    <property type="component" value="Unassembled WGS sequence"/>
</dbReference>
<evidence type="ECO:0000313" key="2">
    <source>
        <dbReference type="EMBL" id="KAK3742633.1"/>
    </source>
</evidence>
<accession>A0AAE0YEB5</accession>
<protein>
    <submittedName>
        <fullName evidence="2">Uncharacterized protein</fullName>
    </submittedName>
</protein>
<comment type="caution">
    <text evidence="2">The sequence shown here is derived from an EMBL/GenBank/DDBJ whole genome shotgun (WGS) entry which is preliminary data.</text>
</comment>
<organism evidence="2 3">
    <name type="scientific">Elysia crispata</name>
    <name type="common">lettuce slug</name>
    <dbReference type="NCBI Taxonomy" id="231223"/>
    <lineage>
        <taxon>Eukaryota</taxon>
        <taxon>Metazoa</taxon>
        <taxon>Spiralia</taxon>
        <taxon>Lophotrochozoa</taxon>
        <taxon>Mollusca</taxon>
        <taxon>Gastropoda</taxon>
        <taxon>Heterobranchia</taxon>
        <taxon>Euthyneura</taxon>
        <taxon>Panpulmonata</taxon>
        <taxon>Sacoglossa</taxon>
        <taxon>Placobranchoidea</taxon>
        <taxon>Plakobranchidae</taxon>
        <taxon>Elysia</taxon>
    </lineage>
</organism>
<evidence type="ECO:0000313" key="3">
    <source>
        <dbReference type="Proteomes" id="UP001283361"/>
    </source>
</evidence>
<feature type="region of interest" description="Disordered" evidence="1">
    <location>
        <begin position="1"/>
        <end position="22"/>
    </location>
</feature>
<name>A0AAE0YEB5_9GAST</name>
<sequence length="72" mass="7941">MSSSALIRKQFQPHFPQRTRSSINPDLQCSTCRAAHKTRCSGQTEGRGSYSALARFGFKACNAHLNTVQIAN</sequence>